<dbReference type="InterPro" id="IPR019734">
    <property type="entry name" value="TPR_rpt"/>
</dbReference>
<feature type="repeat" description="TPR" evidence="3">
    <location>
        <begin position="138"/>
        <end position="171"/>
    </location>
</feature>
<dbReference type="Pfam" id="PF13432">
    <property type="entry name" value="TPR_16"/>
    <property type="match status" value="1"/>
</dbReference>
<dbReference type="PROSITE" id="PS51782">
    <property type="entry name" value="LYSM"/>
    <property type="match status" value="1"/>
</dbReference>
<dbReference type="PROSITE" id="PS50005">
    <property type="entry name" value="TPR"/>
    <property type="match status" value="3"/>
</dbReference>
<dbReference type="NCBIfam" id="TIGR02521">
    <property type="entry name" value="type_IV_pilW"/>
    <property type="match status" value="1"/>
</dbReference>
<organism evidence="6 7">
    <name type="scientific">Salinimonas sediminis</name>
    <dbReference type="NCBI Taxonomy" id="2303538"/>
    <lineage>
        <taxon>Bacteria</taxon>
        <taxon>Pseudomonadati</taxon>
        <taxon>Pseudomonadota</taxon>
        <taxon>Gammaproteobacteria</taxon>
        <taxon>Alteromonadales</taxon>
        <taxon>Alteromonadaceae</taxon>
        <taxon>Alteromonas/Salinimonas group</taxon>
        <taxon>Salinimonas</taxon>
    </lineage>
</organism>
<keyword evidence="1" id="KW-0677">Repeat</keyword>
<dbReference type="SMART" id="SM00028">
    <property type="entry name" value="TPR"/>
    <property type="match status" value="4"/>
</dbReference>
<feature type="domain" description="LysM" evidence="5">
    <location>
        <begin position="334"/>
        <end position="378"/>
    </location>
</feature>
<sequence length="390" mass="43556">MRKSLIACVFVLTGCVSQSQPGMLSSKFDQTEAAQTRVSLGLTYLKNGNYTQAKKNLDMALEYAPRLADVHYSLAYYYQTVEEHARAIEYYDNAMDLAPRNADIANSYGAFLCEQGQYDDANKYFTKAVESQRYANTALTYENMGLCAREQGLHKQAIKYFITALNHQPSRGKTLLLLTQEYIDTQQWEKGADSLKRYEKMAQVTPESIWLAITLAKGRADLESMQSYGEMLQALYPDSARAKQYATLAEGQPRLKRTQKTHQTLTVPAAQQDASAAAASSTQSSVAARVAAANQQTRAAAQNAAQQTSESAAKQPDDAPRPTADSTQTVDDERVHIVQRNENLYRISLKYNIRMATLRSWNNLRDADALEEGSTLWLVPPEQQTNQVVE</sequence>
<dbReference type="PANTHER" id="PTHR45586">
    <property type="entry name" value="TPR REPEAT-CONTAINING PROTEIN PA4667"/>
    <property type="match status" value="1"/>
</dbReference>
<gene>
    <name evidence="6" type="primary">pilW</name>
    <name evidence="6" type="ORF">D0Y50_13515</name>
</gene>
<dbReference type="KEGG" id="salm:D0Y50_13515"/>
<reference evidence="6 7" key="1">
    <citation type="submission" date="2018-08" db="EMBL/GenBank/DDBJ databases">
        <title>Salinimonas sediminis sp. nov., a piezophilic bacterium isolated from a deep-sea sediment sample from the New Britain Trench.</title>
        <authorList>
            <person name="Cao J."/>
        </authorList>
    </citation>
    <scope>NUCLEOTIDE SEQUENCE [LARGE SCALE GENOMIC DNA]</scope>
    <source>
        <strain evidence="6 7">N102</strain>
    </source>
</reference>
<feature type="region of interest" description="Disordered" evidence="4">
    <location>
        <begin position="250"/>
        <end position="278"/>
    </location>
</feature>
<dbReference type="SMART" id="SM00257">
    <property type="entry name" value="LysM"/>
    <property type="match status" value="1"/>
</dbReference>
<evidence type="ECO:0000313" key="7">
    <source>
        <dbReference type="Proteomes" id="UP000262073"/>
    </source>
</evidence>
<feature type="region of interest" description="Disordered" evidence="4">
    <location>
        <begin position="297"/>
        <end position="334"/>
    </location>
</feature>
<dbReference type="OrthoDB" id="9814042at2"/>
<accession>A0A346NP14</accession>
<dbReference type="InterPro" id="IPR013360">
    <property type="entry name" value="Pilus_4_PilW"/>
</dbReference>
<feature type="compositionally biased region" description="Low complexity" evidence="4">
    <location>
        <begin position="297"/>
        <end position="313"/>
    </location>
</feature>
<dbReference type="Pfam" id="PF01476">
    <property type="entry name" value="LysM"/>
    <property type="match status" value="1"/>
</dbReference>
<dbReference type="EMBL" id="CP031769">
    <property type="protein sequence ID" value="AXR07271.1"/>
    <property type="molecule type" value="Genomic_DNA"/>
</dbReference>
<dbReference type="PANTHER" id="PTHR45586:SF1">
    <property type="entry name" value="LIPOPOLYSACCHARIDE ASSEMBLY PROTEIN B"/>
    <property type="match status" value="1"/>
</dbReference>
<keyword evidence="7" id="KW-1185">Reference proteome</keyword>
<protein>
    <submittedName>
        <fullName evidence="6">Type IV pilus biogenesis/stability protein PilW</fullName>
    </submittedName>
</protein>
<dbReference type="InterPro" id="IPR036779">
    <property type="entry name" value="LysM_dom_sf"/>
</dbReference>
<evidence type="ECO:0000256" key="1">
    <source>
        <dbReference type="ARBA" id="ARBA00022737"/>
    </source>
</evidence>
<feature type="compositionally biased region" description="Low complexity" evidence="4">
    <location>
        <begin position="269"/>
        <end position="278"/>
    </location>
</feature>
<dbReference type="AlphaFoldDB" id="A0A346NP14"/>
<dbReference type="RefSeq" id="WP_117317393.1">
    <property type="nucleotide sequence ID" value="NZ_CP031769.1"/>
</dbReference>
<evidence type="ECO:0000259" key="5">
    <source>
        <dbReference type="PROSITE" id="PS51782"/>
    </source>
</evidence>
<evidence type="ECO:0000256" key="4">
    <source>
        <dbReference type="SAM" id="MobiDB-lite"/>
    </source>
</evidence>
<dbReference type="Gene3D" id="3.10.350.10">
    <property type="entry name" value="LysM domain"/>
    <property type="match status" value="1"/>
</dbReference>
<dbReference type="SUPFAM" id="SSF54106">
    <property type="entry name" value="LysM domain"/>
    <property type="match status" value="1"/>
</dbReference>
<name>A0A346NP14_9ALTE</name>
<dbReference type="Gene3D" id="1.25.40.10">
    <property type="entry name" value="Tetratricopeptide repeat domain"/>
    <property type="match status" value="1"/>
</dbReference>
<feature type="repeat" description="TPR" evidence="3">
    <location>
        <begin position="68"/>
        <end position="101"/>
    </location>
</feature>
<dbReference type="InterPro" id="IPR011990">
    <property type="entry name" value="TPR-like_helical_dom_sf"/>
</dbReference>
<dbReference type="CDD" id="cd00118">
    <property type="entry name" value="LysM"/>
    <property type="match status" value="1"/>
</dbReference>
<feature type="repeat" description="TPR" evidence="3">
    <location>
        <begin position="34"/>
        <end position="67"/>
    </location>
</feature>
<dbReference type="Pfam" id="PF13424">
    <property type="entry name" value="TPR_12"/>
    <property type="match status" value="1"/>
</dbReference>
<dbReference type="Proteomes" id="UP000262073">
    <property type="component" value="Chromosome"/>
</dbReference>
<dbReference type="SUPFAM" id="SSF48452">
    <property type="entry name" value="TPR-like"/>
    <property type="match status" value="1"/>
</dbReference>
<evidence type="ECO:0000313" key="6">
    <source>
        <dbReference type="EMBL" id="AXR07271.1"/>
    </source>
</evidence>
<dbReference type="InterPro" id="IPR018392">
    <property type="entry name" value="LysM"/>
</dbReference>
<dbReference type="InterPro" id="IPR051012">
    <property type="entry name" value="CellSynth/LPSAsmb/PSIAsmb"/>
</dbReference>
<keyword evidence="2 3" id="KW-0802">TPR repeat</keyword>
<evidence type="ECO:0000256" key="3">
    <source>
        <dbReference type="PROSITE-ProRule" id="PRU00339"/>
    </source>
</evidence>
<dbReference type="PROSITE" id="PS51257">
    <property type="entry name" value="PROKAR_LIPOPROTEIN"/>
    <property type="match status" value="1"/>
</dbReference>
<proteinExistence type="predicted"/>
<evidence type="ECO:0000256" key="2">
    <source>
        <dbReference type="ARBA" id="ARBA00022803"/>
    </source>
</evidence>